<organism evidence="4 5">
    <name type="scientific">Pontixanthobacter gangjinensis</name>
    <dbReference type="NCBI Taxonomy" id="1028742"/>
    <lineage>
        <taxon>Bacteria</taxon>
        <taxon>Pseudomonadati</taxon>
        <taxon>Pseudomonadota</taxon>
        <taxon>Alphaproteobacteria</taxon>
        <taxon>Sphingomonadales</taxon>
        <taxon>Erythrobacteraceae</taxon>
        <taxon>Pontixanthobacter</taxon>
    </lineage>
</organism>
<feature type="transmembrane region" description="Helical" evidence="3">
    <location>
        <begin position="91"/>
        <end position="112"/>
    </location>
</feature>
<dbReference type="RefSeq" id="WP_160598053.1">
    <property type="nucleotide sequence ID" value="NZ_WTYS01000001.1"/>
</dbReference>
<protein>
    <submittedName>
        <fullName evidence="4">ATPase</fullName>
    </submittedName>
</protein>
<dbReference type="EMBL" id="WTYS01000001">
    <property type="protein sequence ID" value="MXO56914.1"/>
    <property type="molecule type" value="Genomic_DNA"/>
</dbReference>
<feature type="transmembrane region" description="Helical" evidence="3">
    <location>
        <begin position="57"/>
        <end position="79"/>
    </location>
</feature>
<name>A0A6I4SMK9_9SPHN</name>
<evidence type="ECO:0000256" key="3">
    <source>
        <dbReference type="SAM" id="Phobius"/>
    </source>
</evidence>
<evidence type="ECO:0000256" key="2">
    <source>
        <dbReference type="SAM" id="MobiDB-lite"/>
    </source>
</evidence>
<dbReference type="OrthoDB" id="9777715at2"/>
<accession>A0A6I4SMK9</accession>
<comment type="caution">
    <text evidence="4">The sequence shown here is derived from an EMBL/GenBank/DDBJ whole genome shotgun (WGS) entry which is preliminary data.</text>
</comment>
<keyword evidence="3" id="KW-0812">Transmembrane</keyword>
<keyword evidence="1" id="KW-0175">Coiled coil</keyword>
<evidence type="ECO:0000313" key="4">
    <source>
        <dbReference type="EMBL" id="MXO56914.1"/>
    </source>
</evidence>
<evidence type="ECO:0000313" key="5">
    <source>
        <dbReference type="Proteomes" id="UP000468943"/>
    </source>
</evidence>
<reference evidence="4 5" key="1">
    <citation type="submission" date="2019-12" db="EMBL/GenBank/DDBJ databases">
        <title>Genomic-based taxomic classification of the family Erythrobacteraceae.</title>
        <authorList>
            <person name="Xu L."/>
        </authorList>
    </citation>
    <scope>NUCLEOTIDE SEQUENCE [LARGE SCALE GENOMIC DNA]</scope>
    <source>
        <strain evidence="4 5">JCM 17802</strain>
    </source>
</reference>
<feature type="region of interest" description="Disordered" evidence="2">
    <location>
        <begin position="1"/>
        <end position="20"/>
    </location>
</feature>
<keyword evidence="5" id="KW-1185">Reference proteome</keyword>
<gene>
    <name evidence="4" type="ORF">GRI36_08455</name>
</gene>
<dbReference type="AlphaFoldDB" id="A0A6I4SMK9"/>
<keyword evidence="3" id="KW-0472">Membrane</keyword>
<feature type="coiled-coil region" evidence="1">
    <location>
        <begin position="309"/>
        <end position="387"/>
    </location>
</feature>
<proteinExistence type="predicted"/>
<sequence length="876" mass="96026">MTGGNKIRAVGPSDAQDAPLDITSEEDVASFLPDEGLDPEATEEWEYEEQSSRSFGWILPSLAISTALGWTGFFGWAYQTEILAGGTPQQWAGWITSWAVPPLLIVALWLLTMRNSKREAQRFGAIANTLSQESALLEGRLTTVNRELSLAREFLGSQSRELESLGRVATDRLTEHAGNLQSLIYANGEQIDAIANVSGTALENMSRLRDDLPVLANSAKDVSNQIGTAGRTAHAQIAELISGFGRLNDFGKASESQVESIQSKIETSLTSFAAQADAMEQLTETRFNTLMDRNEAFRNDLDSREVELLAAIRRRAEALETEFAQTRGNLEQEEEEALRSLRARLSGLRDETGVIGNSVRETEEQALEAWKAQTVSLKQQLVEAIEEISRIDEQALTAANTKLEAFRVEADAVDAAILERTAQLFKRVESFRTIMAQNETASLSELAERFEKFDTEIVARRQEHIVGTEALAQHGEAIAYRMGSLRTTIEDISELSTKTQSSMSNQAEELAVSLEKSLEAIEGTDSAVNELTQASVRLLELIQASAQHSAVDLTEALSLAEARLMEVRGQAEGLGSIILQASENTEQLSEYVLKAQDTGRESIADVDGLRARISASNAETHEAIGLIRNDLAGLNEQSEFLSSHAQKQLRNAIEALEQAAQNAPATIEKALSEKINDISASMGATTSQILNDALESAANNSITRIEESAAKASSAGRDTTIQLRDQLSKVNELTANLESRVARARERAEEQVGNDFARRMALITESLNSNAIDIAKAMSADVTDTAWASYLRGDRGIFTRRAVRLLDNTEARDIAEIYDAEPEFRENVSRYIHDFEAMLRSMLSTRDGNALGVTLLSSDMGKLYVALAQSIERLRD</sequence>
<dbReference type="Proteomes" id="UP000468943">
    <property type="component" value="Unassembled WGS sequence"/>
</dbReference>
<evidence type="ECO:0000256" key="1">
    <source>
        <dbReference type="SAM" id="Coils"/>
    </source>
</evidence>
<keyword evidence="3" id="KW-1133">Transmembrane helix</keyword>